<dbReference type="PRINTS" id="PR00412">
    <property type="entry name" value="EPOXHYDRLASE"/>
</dbReference>
<feature type="domain" description="AB hydrolase-1" evidence="2">
    <location>
        <begin position="32"/>
        <end position="273"/>
    </location>
</feature>
<dbReference type="PANTHER" id="PTHR43329">
    <property type="entry name" value="EPOXIDE HYDROLASE"/>
    <property type="match status" value="1"/>
</dbReference>
<proteinExistence type="predicted"/>
<dbReference type="PRINTS" id="PR00111">
    <property type="entry name" value="ABHYDROLASE"/>
</dbReference>
<sequence length="288" mass="31815">MSATPETDFEHRYLILEPGRRLHCVQLGSGQPVLLIPGWPQTWYTWRHVMKALARQGYQAIAVDLPGTGLSDPAAEGHDTGNIAALLHRAMGQLGHQRYRLAGHDVGMWVGYALASDYPDAVSQLVLSEAVIPGLAEAPPIFVSAEQNIFIWHFLFNQLQDLPEALISGREDRYLTFMFERWAHHVDRVAVDTYIKAYSKPGGLSGGLAYYRSISQTIAQNRQRAGKRLNMPVLAIGAEHATGEVPLQTLQAHADNLRGSVIADCGHFVMEEADEAFSAQVLAFFEAN</sequence>
<dbReference type="SUPFAM" id="SSF53474">
    <property type="entry name" value="alpha/beta-Hydrolases"/>
    <property type="match status" value="1"/>
</dbReference>
<dbReference type="InterPro" id="IPR029058">
    <property type="entry name" value="AB_hydrolase_fold"/>
</dbReference>
<protein>
    <submittedName>
        <fullName evidence="3">Soluble epoxide hydrolase</fullName>
        <ecNumber evidence="3">3.3.2.10</ecNumber>
    </submittedName>
</protein>
<organism evidence="3 4">
    <name type="scientific">Pseudomonas wadenswilerensis</name>
    <dbReference type="NCBI Taxonomy" id="1785161"/>
    <lineage>
        <taxon>Bacteria</taxon>
        <taxon>Pseudomonadati</taxon>
        <taxon>Pseudomonadota</taxon>
        <taxon>Gammaproteobacteria</taxon>
        <taxon>Pseudomonadales</taxon>
        <taxon>Pseudomonadaceae</taxon>
        <taxon>Pseudomonas</taxon>
    </lineage>
</organism>
<dbReference type="GO" id="GO:0004301">
    <property type="term" value="F:epoxide hydrolase activity"/>
    <property type="evidence" value="ECO:0007669"/>
    <property type="project" value="UniProtKB-EC"/>
</dbReference>
<dbReference type="EMBL" id="UIDD01000007">
    <property type="protein sequence ID" value="SUQ63418.1"/>
    <property type="molecule type" value="Genomic_DNA"/>
</dbReference>
<dbReference type="EC" id="3.3.2.10" evidence="3"/>
<dbReference type="Proteomes" id="UP000255177">
    <property type="component" value="Unassembled WGS sequence"/>
</dbReference>
<evidence type="ECO:0000313" key="3">
    <source>
        <dbReference type="EMBL" id="SUQ63418.1"/>
    </source>
</evidence>
<gene>
    <name evidence="3" type="ORF">CCOS864_02868</name>
</gene>
<evidence type="ECO:0000313" key="4">
    <source>
        <dbReference type="Proteomes" id="UP000255177"/>
    </source>
</evidence>
<dbReference type="Pfam" id="PF00561">
    <property type="entry name" value="Abhydrolase_1"/>
    <property type="match status" value="1"/>
</dbReference>
<dbReference type="InterPro" id="IPR000639">
    <property type="entry name" value="Epox_hydrolase-like"/>
</dbReference>
<reference evidence="4" key="1">
    <citation type="submission" date="2018-07" db="EMBL/GenBank/DDBJ databases">
        <authorList>
            <person name="Blom J."/>
        </authorList>
    </citation>
    <scope>NUCLEOTIDE SEQUENCE [LARGE SCALE GENOMIC DNA]</scope>
    <source>
        <strain evidence="4">CCOS 864</strain>
    </source>
</reference>
<accession>A0A380T1L1</accession>
<dbReference type="AlphaFoldDB" id="A0A380T1L1"/>
<dbReference type="Gene3D" id="3.40.50.1820">
    <property type="entry name" value="alpha/beta hydrolase"/>
    <property type="match status" value="1"/>
</dbReference>
<keyword evidence="1 3" id="KW-0378">Hydrolase</keyword>
<evidence type="ECO:0000259" key="2">
    <source>
        <dbReference type="Pfam" id="PF00561"/>
    </source>
</evidence>
<dbReference type="RefSeq" id="WP_115086956.1">
    <property type="nucleotide sequence ID" value="NZ_CBCSFG010000008.1"/>
</dbReference>
<keyword evidence="4" id="KW-1185">Reference proteome</keyword>
<evidence type="ECO:0000256" key="1">
    <source>
        <dbReference type="ARBA" id="ARBA00022801"/>
    </source>
</evidence>
<dbReference type="InterPro" id="IPR000073">
    <property type="entry name" value="AB_hydrolase_1"/>
</dbReference>
<name>A0A380T1L1_9PSED</name>